<dbReference type="AlphaFoldDB" id="A0A7G9GWA7"/>
<keyword evidence="1" id="KW-0812">Transmembrane</keyword>
<gene>
    <name evidence="2" type="ORF">H9Q81_09265</name>
</gene>
<organism evidence="2 3">
    <name type="scientific">Fusobacterium hominis</name>
    <dbReference type="NCBI Taxonomy" id="2764326"/>
    <lineage>
        <taxon>Bacteria</taxon>
        <taxon>Fusobacteriati</taxon>
        <taxon>Fusobacteriota</taxon>
        <taxon>Fusobacteriia</taxon>
        <taxon>Fusobacteriales</taxon>
        <taxon>Fusobacteriaceae</taxon>
        <taxon>Fusobacterium</taxon>
    </lineage>
</organism>
<evidence type="ECO:0000313" key="2">
    <source>
        <dbReference type="EMBL" id="QNM15089.1"/>
    </source>
</evidence>
<reference evidence="2 3" key="1">
    <citation type="submission" date="2020-08" db="EMBL/GenBank/DDBJ databases">
        <authorList>
            <person name="Liu C."/>
            <person name="Sun Q."/>
        </authorList>
    </citation>
    <scope>NUCLEOTIDE SEQUENCE [LARGE SCALE GENOMIC DNA]</scope>
    <source>
        <strain evidence="2 3">NSJ-57</strain>
    </source>
</reference>
<dbReference type="RefSeq" id="WP_187422832.1">
    <property type="nucleotide sequence ID" value="NZ_CP060637.1"/>
</dbReference>
<dbReference type="EMBL" id="CP060637">
    <property type="protein sequence ID" value="QNM15089.1"/>
    <property type="molecule type" value="Genomic_DNA"/>
</dbReference>
<sequence>MKKLVKGEFLKAMKLFPKSIKNNGYLSLNIIILTIILISNYLLGYKLINNKIKRLKAKYLSEHIENMHLNLTTFAYDELYRIDQKINNGIYKNGAEYIGKIKNHKIWFTNNFKNLTDEGFHISKMSLNKSYFFHNTENNTNFAYLIKREIYSHNRMDKIFNIELKKEFISSYNNRKVFIKAIVLLEYRAFNKDILSPDREELKEFVVYFEHI</sequence>
<proteinExistence type="predicted"/>
<dbReference type="KEGG" id="fho:H9Q81_09265"/>
<evidence type="ECO:0000256" key="1">
    <source>
        <dbReference type="SAM" id="Phobius"/>
    </source>
</evidence>
<dbReference type="Proteomes" id="UP000515913">
    <property type="component" value="Chromosome"/>
</dbReference>
<name>A0A7G9GWA7_9FUSO</name>
<accession>A0A7G9GWA7</accession>
<feature type="transmembrane region" description="Helical" evidence="1">
    <location>
        <begin position="25"/>
        <end position="48"/>
    </location>
</feature>
<keyword evidence="1" id="KW-0472">Membrane</keyword>
<keyword evidence="1" id="KW-1133">Transmembrane helix</keyword>
<keyword evidence="3" id="KW-1185">Reference proteome</keyword>
<evidence type="ECO:0000313" key="3">
    <source>
        <dbReference type="Proteomes" id="UP000515913"/>
    </source>
</evidence>
<protein>
    <submittedName>
        <fullName evidence="2">Uncharacterized protein</fullName>
    </submittedName>
</protein>